<evidence type="ECO:0000256" key="15">
    <source>
        <dbReference type="ARBA" id="ARBA00023012"/>
    </source>
</evidence>
<dbReference type="AlphaFoldDB" id="A0A5C8KE40"/>
<evidence type="ECO:0000256" key="2">
    <source>
        <dbReference type="ARBA" id="ARBA00001966"/>
    </source>
</evidence>
<gene>
    <name evidence="22" type="ORF">FVR03_05020</name>
</gene>
<dbReference type="PROSITE" id="PS50109">
    <property type="entry name" value="HIS_KIN"/>
    <property type="match status" value="1"/>
</dbReference>
<comment type="function">
    <text evidence="17">Member of the two-component regulatory system NreB/NreC involved in the control of dissimilatory nitrate/nitrite reduction in response to oxygen. NreB functions as a direct oxygen sensor histidine kinase which is autophosphorylated, in the absence of oxygen, probably at the conserved histidine residue, and transfers its phosphate group probably to a conserved aspartate residue of NreC. NreB/NreC activates the expression of the nitrate (narGHJI) and nitrite (nir) reductase operons, as well as the putative nitrate transporter gene narT.</text>
</comment>
<dbReference type="CDD" id="cd16917">
    <property type="entry name" value="HATPase_UhpB-NarQ-NarX-like"/>
    <property type="match status" value="1"/>
</dbReference>
<proteinExistence type="predicted"/>
<dbReference type="EC" id="2.7.13.3" evidence="4"/>
<dbReference type="Pfam" id="PF02518">
    <property type="entry name" value="HATPase_c"/>
    <property type="match status" value="1"/>
</dbReference>
<dbReference type="GO" id="GO:0005737">
    <property type="term" value="C:cytoplasm"/>
    <property type="evidence" value="ECO:0007669"/>
    <property type="project" value="UniProtKB-SubCell"/>
</dbReference>
<evidence type="ECO:0000256" key="19">
    <source>
        <dbReference type="SAM" id="Coils"/>
    </source>
</evidence>
<protein>
    <recommendedName>
        <fullName evidence="5">Oxygen sensor histidine kinase NreB</fullName>
        <ecNumber evidence="4">2.7.13.3</ecNumber>
    </recommendedName>
    <alternativeName>
        <fullName evidence="18">Nitrogen regulation protein B</fullName>
    </alternativeName>
</protein>
<dbReference type="InterPro" id="IPR050482">
    <property type="entry name" value="Sensor_HK_TwoCompSys"/>
</dbReference>
<evidence type="ECO:0000256" key="11">
    <source>
        <dbReference type="ARBA" id="ARBA00022741"/>
    </source>
</evidence>
<dbReference type="InterPro" id="IPR004358">
    <property type="entry name" value="Sig_transdc_His_kin-like_C"/>
</dbReference>
<keyword evidence="12" id="KW-0418">Kinase</keyword>
<dbReference type="SUPFAM" id="SSF55874">
    <property type="entry name" value="ATPase domain of HSP90 chaperone/DNA topoisomerase II/histidine kinase"/>
    <property type="match status" value="1"/>
</dbReference>
<dbReference type="InterPro" id="IPR036890">
    <property type="entry name" value="HATPase_C_sf"/>
</dbReference>
<keyword evidence="9" id="KW-0808">Transferase</keyword>
<dbReference type="Pfam" id="PF13424">
    <property type="entry name" value="TPR_12"/>
    <property type="match status" value="1"/>
</dbReference>
<evidence type="ECO:0000313" key="23">
    <source>
        <dbReference type="Proteomes" id="UP000321926"/>
    </source>
</evidence>
<dbReference type="GO" id="GO:0000155">
    <property type="term" value="F:phosphorelay sensor kinase activity"/>
    <property type="evidence" value="ECO:0007669"/>
    <property type="project" value="InterPro"/>
</dbReference>
<keyword evidence="13" id="KW-0067">ATP-binding</keyword>
<comment type="cofactor">
    <cofactor evidence="2">
        <name>[4Fe-4S] cluster</name>
        <dbReference type="ChEBI" id="CHEBI:49883"/>
    </cofactor>
</comment>
<evidence type="ECO:0000256" key="8">
    <source>
        <dbReference type="ARBA" id="ARBA00022553"/>
    </source>
</evidence>
<reference evidence="22 23" key="1">
    <citation type="submission" date="2019-08" db="EMBL/GenBank/DDBJ databases">
        <authorList>
            <person name="Shi S."/>
        </authorList>
    </citation>
    <scope>NUCLEOTIDE SEQUENCE [LARGE SCALE GENOMIC DNA]</scope>
    <source>
        <strain evidence="22 23">GY10130</strain>
    </source>
</reference>
<evidence type="ECO:0000256" key="14">
    <source>
        <dbReference type="ARBA" id="ARBA00023004"/>
    </source>
</evidence>
<evidence type="ECO:0000256" key="9">
    <source>
        <dbReference type="ARBA" id="ARBA00022679"/>
    </source>
</evidence>
<dbReference type="GO" id="GO:0046872">
    <property type="term" value="F:metal ion binding"/>
    <property type="evidence" value="ECO:0007669"/>
    <property type="project" value="UniProtKB-KW"/>
</dbReference>
<dbReference type="GO" id="GO:0016020">
    <property type="term" value="C:membrane"/>
    <property type="evidence" value="ECO:0007669"/>
    <property type="project" value="InterPro"/>
</dbReference>
<dbReference type="EMBL" id="VRTY01000013">
    <property type="protein sequence ID" value="TXK50261.1"/>
    <property type="molecule type" value="Genomic_DNA"/>
</dbReference>
<evidence type="ECO:0000256" key="5">
    <source>
        <dbReference type="ARBA" id="ARBA00017322"/>
    </source>
</evidence>
<dbReference type="Gene3D" id="1.20.5.1930">
    <property type="match status" value="1"/>
</dbReference>
<keyword evidence="20" id="KW-1133">Transmembrane helix</keyword>
<dbReference type="Gene3D" id="3.30.565.10">
    <property type="entry name" value="Histidine kinase-like ATPase, C-terminal domain"/>
    <property type="match status" value="1"/>
</dbReference>
<dbReference type="SMART" id="SM00028">
    <property type="entry name" value="TPR"/>
    <property type="match status" value="2"/>
</dbReference>
<dbReference type="InterPro" id="IPR005467">
    <property type="entry name" value="His_kinase_dom"/>
</dbReference>
<evidence type="ECO:0000313" key="22">
    <source>
        <dbReference type="EMBL" id="TXK50261.1"/>
    </source>
</evidence>
<dbReference type="SMART" id="SM00387">
    <property type="entry name" value="HATPase_c"/>
    <property type="match status" value="1"/>
</dbReference>
<evidence type="ECO:0000256" key="20">
    <source>
        <dbReference type="SAM" id="Phobius"/>
    </source>
</evidence>
<comment type="subcellular location">
    <subcellularLocation>
        <location evidence="3">Cytoplasm</location>
    </subcellularLocation>
</comment>
<name>A0A5C8KE40_9BACT</name>
<dbReference type="GO" id="GO:0051539">
    <property type="term" value="F:4 iron, 4 sulfur cluster binding"/>
    <property type="evidence" value="ECO:0007669"/>
    <property type="project" value="UniProtKB-KW"/>
</dbReference>
<sequence>MMVLVVAIPAHCQEASEVRYTDSLLQLLETAPTNSAKIDHLLELSNFWSDRDTTRAFSYVRRAEKLMGSRPGNYQKALLEHFTSNIIFAHHIERAKAGYMAAEKLLSSEKTPQAYTIRSKAWNNYGILLQLQDSASKYLTITINRALPYARMAGDSVLVGNYLHNIGLMLMNVQDYHKADTYYQKALLTFSKLPGAYENKLEVLVNRSRNALFLKQYDVAWANLQQAATQLTYVPHSTLAAAFYRTQGTYFRHIRQKDKAIRSFQKGLERAVALKDGYATQDIYFELYATYRDFEEYSQAKKYLLQANQYAALNTAHNRLLLQRELALVEYKLGHYQEAYKQLEVYALAKDTFQEENMALKILDLEKRYESVEKQNEILKLRDENQKQELAIVHIRWWTYGLGGGLLLALTIACFSWMLVERNRKLMVQKEQLYQEELRSMKQRERLKQYDAVLRGQEQERNRMARDLHDGLGGLLAGIKLKLSAIVSSKEQVLAKDKPDMLEVVEQLDFSVDELRRISRNLMPESLLLMGLEPALADLCMFMDTPQTAVRFQPLDIGKSYPKPLLVAIYRIVQELLTNAVKHACASEVIVQCSQLEEVFFLTVEDNGKGMPTSPDAPAQGLGLSNIRNRVALLNGSLEILSQPNQGTSFNIQIPL</sequence>
<evidence type="ECO:0000256" key="18">
    <source>
        <dbReference type="ARBA" id="ARBA00030800"/>
    </source>
</evidence>
<dbReference type="GO" id="GO:0046983">
    <property type="term" value="F:protein dimerization activity"/>
    <property type="evidence" value="ECO:0007669"/>
    <property type="project" value="InterPro"/>
</dbReference>
<keyword evidence="8" id="KW-0597">Phosphoprotein</keyword>
<dbReference type="SUPFAM" id="SSF48452">
    <property type="entry name" value="TPR-like"/>
    <property type="match status" value="1"/>
</dbReference>
<keyword evidence="11" id="KW-0547">Nucleotide-binding</keyword>
<feature type="coiled-coil region" evidence="19">
    <location>
        <begin position="355"/>
        <end position="391"/>
    </location>
</feature>
<keyword evidence="7" id="KW-0963">Cytoplasm</keyword>
<evidence type="ECO:0000256" key="17">
    <source>
        <dbReference type="ARBA" id="ARBA00024827"/>
    </source>
</evidence>
<dbReference type="InterPro" id="IPR019734">
    <property type="entry name" value="TPR_rpt"/>
</dbReference>
<evidence type="ECO:0000256" key="7">
    <source>
        <dbReference type="ARBA" id="ARBA00022490"/>
    </source>
</evidence>
<dbReference type="Proteomes" id="UP000321926">
    <property type="component" value="Unassembled WGS sequence"/>
</dbReference>
<evidence type="ECO:0000256" key="1">
    <source>
        <dbReference type="ARBA" id="ARBA00000085"/>
    </source>
</evidence>
<dbReference type="PANTHER" id="PTHR24421:SF10">
    <property type="entry name" value="NITRATE_NITRITE SENSOR PROTEIN NARQ"/>
    <property type="match status" value="1"/>
</dbReference>
<keyword evidence="16" id="KW-0411">Iron-sulfur</keyword>
<keyword evidence="20" id="KW-0472">Membrane</keyword>
<keyword evidence="20" id="KW-0812">Transmembrane</keyword>
<evidence type="ECO:0000256" key="4">
    <source>
        <dbReference type="ARBA" id="ARBA00012438"/>
    </source>
</evidence>
<keyword evidence="14" id="KW-0408">Iron</keyword>
<keyword evidence="10" id="KW-0479">Metal-binding</keyword>
<keyword evidence="15" id="KW-0902">Two-component regulatory system</keyword>
<feature type="domain" description="Histidine kinase" evidence="21">
    <location>
        <begin position="569"/>
        <end position="656"/>
    </location>
</feature>
<evidence type="ECO:0000256" key="16">
    <source>
        <dbReference type="ARBA" id="ARBA00023014"/>
    </source>
</evidence>
<keyword evidence="23" id="KW-1185">Reference proteome</keyword>
<dbReference type="Gene3D" id="1.25.40.10">
    <property type="entry name" value="Tetratricopeptide repeat domain"/>
    <property type="match status" value="2"/>
</dbReference>
<evidence type="ECO:0000256" key="13">
    <source>
        <dbReference type="ARBA" id="ARBA00022840"/>
    </source>
</evidence>
<evidence type="ECO:0000256" key="3">
    <source>
        <dbReference type="ARBA" id="ARBA00004496"/>
    </source>
</evidence>
<evidence type="ECO:0000256" key="12">
    <source>
        <dbReference type="ARBA" id="ARBA00022777"/>
    </source>
</evidence>
<keyword evidence="6" id="KW-0004">4Fe-4S</keyword>
<dbReference type="GO" id="GO:0005524">
    <property type="term" value="F:ATP binding"/>
    <property type="evidence" value="ECO:0007669"/>
    <property type="project" value="UniProtKB-KW"/>
</dbReference>
<accession>A0A5C8KE40</accession>
<dbReference type="OrthoDB" id="9760839at2"/>
<evidence type="ECO:0000259" key="21">
    <source>
        <dbReference type="PROSITE" id="PS50109"/>
    </source>
</evidence>
<dbReference type="Pfam" id="PF07730">
    <property type="entry name" value="HisKA_3"/>
    <property type="match status" value="1"/>
</dbReference>
<dbReference type="InterPro" id="IPR011712">
    <property type="entry name" value="Sig_transdc_His_kin_sub3_dim/P"/>
</dbReference>
<evidence type="ECO:0000256" key="10">
    <source>
        <dbReference type="ARBA" id="ARBA00022723"/>
    </source>
</evidence>
<organism evidence="22 23">
    <name type="scientific">Pontibacter qinzhouensis</name>
    <dbReference type="NCBI Taxonomy" id="2603253"/>
    <lineage>
        <taxon>Bacteria</taxon>
        <taxon>Pseudomonadati</taxon>
        <taxon>Bacteroidota</taxon>
        <taxon>Cytophagia</taxon>
        <taxon>Cytophagales</taxon>
        <taxon>Hymenobacteraceae</taxon>
        <taxon>Pontibacter</taxon>
    </lineage>
</organism>
<dbReference type="PANTHER" id="PTHR24421">
    <property type="entry name" value="NITRATE/NITRITE SENSOR PROTEIN NARX-RELATED"/>
    <property type="match status" value="1"/>
</dbReference>
<feature type="transmembrane region" description="Helical" evidence="20">
    <location>
        <begin position="397"/>
        <end position="420"/>
    </location>
</feature>
<keyword evidence="19" id="KW-0175">Coiled coil</keyword>
<dbReference type="InterPro" id="IPR003594">
    <property type="entry name" value="HATPase_dom"/>
</dbReference>
<evidence type="ECO:0000256" key="6">
    <source>
        <dbReference type="ARBA" id="ARBA00022485"/>
    </source>
</evidence>
<dbReference type="InterPro" id="IPR011990">
    <property type="entry name" value="TPR-like_helical_dom_sf"/>
</dbReference>
<comment type="catalytic activity">
    <reaction evidence="1">
        <text>ATP + protein L-histidine = ADP + protein N-phospho-L-histidine.</text>
        <dbReference type="EC" id="2.7.13.3"/>
    </reaction>
</comment>
<dbReference type="PRINTS" id="PR00344">
    <property type="entry name" value="BCTRLSENSOR"/>
</dbReference>
<comment type="caution">
    <text evidence="22">The sequence shown here is derived from an EMBL/GenBank/DDBJ whole genome shotgun (WGS) entry which is preliminary data.</text>
</comment>